<dbReference type="AlphaFoldDB" id="A0A1E5VEP8"/>
<reference evidence="2 3" key="1">
    <citation type="submission" date="2016-09" db="EMBL/GenBank/DDBJ databases">
        <title>The draft genome of Dichanthelium oligosanthes: A C3 panicoid grass species.</title>
        <authorList>
            <person name="Studer A.J."/>
            <person name="Schnable J.C."/>
            <person name="Brutnell T.P."/>
        </authorList>
    </citation>
    <scope>NUCLEOTIDE SEQUENCE [LARGE SCALE GENOMIC DNA]</scope>
    <source>
        <strain evidence="3">cv. Kellogg 1175</strain>
        <tissue evidence="2">Leaf</tissue>
    </source>
</reference>
<dbReference type="Proteomes" id="UP000095767">
    <property type="component" value="Unassembled WGS sequence"/>
</dbReference>
<evidence type="ECO:0000313" key="3">
    <source>
        <dbReference type="Proteomes" id="UP000095767"/>
    </source>
</evidence>
<comment type="caution">
    <text evidence="2">The sequence shown here is derived from an EMBL/GenBank/DDBJ whole genome shotgun (WGS) entry which is preliminary data.</text>
</comment>
<name>A0A1E5VEP8_9POAL</name>
<keyword evidence="3" id="KW-1185">Reference proteome</keyword>
<proteinExistence type="predicted"/>
<organism evidence="2 3">
    <name type="scientific">Dichanthelium oligosanthes</name>
    <dbReference type="NCBI Taxonomy" id="888268"/>
    <lineage>
        <taxon>Eukaryota</taxon>
        <taxon>Viridiplantae</taxon>
        <taxon>Streptophyta</taxon>
        <taxon>Embryophyta</taxon>
        <taxon>Tracheophyta</taxon>
        <taxon>Spermatophyta</taxon>
        <taxon>Magnoliopsida</taxon>
        <taxon>Liliopsida</taxon>
        <taxon>Poales</taxon>
        <taxon>Poaceae</taxon>
        <taxon>PACMAD clade</taxon>
        <taxon>Panicoideae</taxon>
        <taxon>Panicodae</taxon>
        <taxon>Paniceae</taxon>
        <taxon>Dichantheliinae</taxon>
        <taxon>Dichanthelium</taxon>
    </lineage>
</organism>
<accession>A0A1E5VEP8</accession>
<evidence type="ECO:0000256" key="1">
    <source>
        <dbReference type="SAM" id="MobiDB-lite"/>
    </source>
</evidence>
<feature type="region of interest" description="Disordered" evidence="1">
    <location>
        <begin position="1"/>
        <end position="55"/>
    </location>
</feature>
<gene>
    <name evidence="2" type="ORF">BAE44_0015372</name>
</gene>
<dbReference type="EMBL" id="LWDX02042033">
    <property type="protein sequence ID" value="OEL23609.1"/>
    <property type="molecule type" value="Genomic_DNA"/>
</dbReference>
<evidence type="ECO:0000313" key="2">
    <source>
        <dbReference type="EMBL" id="OEL23609.1"/>
    </source>
</evidence>
<protein>
    <submittedName>
        <fullName evidence="2">Uncharacterized protein</fullName>
    </submittedName>
</protein>
<sequence>MDLVASTPVPGVRERKPLVSPPAFSDGLTEPSTAPLTPPPDERKQASGGTARDLPALHIPVGSDSSAADAETPAGAVESATITCAATRGENLGRHKRISGVSCICQNMFLILHDATASCNMKKLSTQCFILIRYLIDLWRLALGITMKLMVLRGETNSSEATSVPHFVSGLISYNNQDADEFLDINDFFDLEDVEQSAKFTATEHLISATNGMFDNLEYSDAPTFLPGPFDTAGVVDENQFFDFGNSGIQNQGYQYTTEVRTRNQAALNVWSHMKDNHVVLSSHASGTLNLHVGNEPPNWSSIASQPWFNAALSTLLDSVPSSPALAAEIENTVINRTLQRISSFRSHQAAGEENTVINRTLQCISSFRSQQAASEGASTPRIQASVFANHERFSILSTDHHEGCEAIKFSDEEPILTPSPTFVIAPLSPTKTELIYTYAIVESLEAYTFNSNTVAPGSTDYFMVTCRYFRKTNDGVNRLAAAPVFSMGGWTQGLVLQDCRHELNASGAEMKVAVTKTYLHQLVQSYDPPHQGGKGNGKKRRRG</sequence>